<accession>A0A0B7MR74</accession>
<dbReference type="Proteomes" id="UP000203896">
    <property type="component" value="Segment"/>
</dbReference>
<reference evidence="1 2" key="1">
    <citation type="submission" date="2012-08" db="EMBL/GenBank/DDBJ databases">
        <title>Selection and characterization of a candidate therapeutic bacteriophage that lyses the German Escherichia coli O104:H4 outbreak strain.</title>
        <authorList>
            <person name="Merabishvilli M."/>
            <person name="De Vos D."/>
            <person name="Verbeken G."/>
            <person name="Kropinski A."/>
            <person name="Vandenheuvel D."/>
            <person name="Lavigne R."/>
            <person name="Wattiau P."/>
            <person name="Mast J."/>
            <person name="Ragimbeau C."/>
            <person name="Mossong J."/>
            <person name="Scheres J."/>
            <person name="Chanishvili N."/>
            <person name="Vaneechoutte M."/>
            <person name="Pirnay J.P."/>
        </authorList>
    </citation>
    <scope>NUCLEOTIDE SEQUENCE [LARGE SCALE GENOMIC DNA]</scope>
</reference>
<protein>
    <submittedName>
        <fullName evidence="1">Uncharacterized protein</fullName>
    </submittedName>
</protein>
<gene>
    <name evidence="1" type="ORF">BN201_0055</name>
</gene>
<keyword evidence="2" id="KW-1185">Reference proteome</keyword>
<organism evidence="1 2">
    <name type="scientific">Enterobacteria phage GEC-3S</name>
    <dbReference type="NCBI Taxonomy" id="1222338"/>
    <lineage>
        <taxon>Viruses</taxon>
        <taxon>Duplodnaviria</taxon>
        <taxon>Heunggongvirae</taxon>
        <taxon>Uroviricota</taxon>
        <taxon>Caudoviricetes</taxon>
        <taxon>Pantevenvirales</taxon>
        <taxon>Straboviridae</taxon>
        <taxon>Krischvirus</taxon>
        <taxon>Krischvirus gec3s</taxon>
    </lineage>
</organism>
<sequence length="181" mass="20877">MMMFCVLSKEVKLRKLEIGDGVVVKMHASTLASFNLKESFFIRGTVVNICWSKGEGTQIRSFCVIDDDNNLYVIRYQNNSVLVYTDNSRELYTLEFVKRTDCDRFVRAYEEDGCFATETETNEYVPMEVGAEIKHKITDRIFKVVAVAHTQFVAQAPDEEFIIYNIGNASSHFHNVLYRDI</sequence>
<proteinExistence type="predicted"/>
<dbReference type="SUPFAM" id="SSF50956">
    <property type="entry name" value="Thermostable phytase (3-phytase)"/>
    <property type="match status" value="1"/>
</dbReference>
<dbReference type="KEGG" id="vg:23301101"/>
<dbReference type="EMBL" id="HE978309">
    <property type="protein sequence ID" value="CEO90658.1"/>
    <property type="molecule type" value="Genomic_DNA"/>
</dbReference>
<name>A0A0B7MR74_9CAUD</name>
<evidence type="ECO:0000313" key="2">
    <source>
        <dbReference type="Proteomes" id="UP000203896"/>
    </source>
</evidence>
<evidence type="ECO:0000313" key="1">
    <source>
        <dbReference type="EMBL" id="CEO90658.1"/>
    </source>
</evidence>
<dbReference type="GeneID" id="23301101"/>
<dbReference type="RefSeq" id="YP_009118738.1">
    <property type="nucleotide sequence ID" value="NC_025425.1"/>
</dbReference>